<accession>X1T1M0</accession>
<dbReference type="PANTHER" id="PTHR39162:SF1">
    <property type="entry name" value="SPORULATION PROTEIN YTFJ"/>
    <property type="match status" value="1"/>
</dbReference>
<reference evidence="1" key="1">
    <citation type="journal article" date="2014" name="Front. Microbiol.">
        <title>High frequency of phylogenetically diverse reductive dehalogenase-homologous genes in deep subseafloor sedimentary metagenomes.</title>
        <authorList>
            <person name="Kawai M."/>
            <person name="Futagami T."/>
            <person name="Toyoda A."/>
            <person name="Takaki Y."/>
            <person name="Nishi S."/>
            <person name="Hori S."/>
            <person name="Arai W."/>
            <person name="Tsubouchi T."/>
            <person name="Morono Y."/>
            <person name="Uchiyama I."/>
            <person name="Ito T."/>
            <person name="Fujiyama A."/>
            <person name="Inagaki F."/>
            <person name="Takami H."/>
        </authorList>
    </citation>
    <scope>NUCLEOTIDE SEQUENCE</scope>
    <source>
        <strain evidence="1">Expedition CK06-06</strain>
    </source>
</reference>
<protein>
    <recommendedName>
        <fullName evidence="2">Sporulation protein YtfJ</fullName>
    </recommendedName>
</protein>
<comment type="caution">
    <text evidence="1">The sequence shown here is derived from an EMBL/GenBank/DDBJ whole genome shotgun (WGS) entry which is preliminary data.</text>
</comment>
<gene>
    <name evidence="1" type="ORF">S12H4_29667</name>
</gene>
<sequence length="119" mass="12033">EEIQNLVKTALDEIERMLTTKAVVGEAMTVEGNTLIPLVSIGFGFGGGGGTGKGPKQTGEGIGSGIGGGGGIKPVGVIVVNKEGVRIEPVKGGAASFAEKVADVVGKVMEKRGEKKQEK</sequence>
<dbReference type="PIRSF" id="PIRSF021377">
    <property type="entry name" value="YtfJ"/>
    <property type="match status" value="1"/>
</dbReference>
<organism evidence="1">
    <name type="scientific">marine sediment metagenome</name>
    <dbReference type="NCBI Taxonomy" id="412755"/>
    <lineage>
        <taxon>unclassified sequences</taxon>
        <taxon>metagenomes</taxon>
        <taxon>ecological metagenomes</taxon>
    </lineage>
</organism>
<proteinExistence type="predicted"/>
<evidence type="ECO:0008006" key="2">
    <source>
        <dbReference type="Google" id="ProtNLM"/>
    </source>
</evidence>
<dbReference type="Pfam" id="PF09579">
    <property type="entry name" value="Spore_YtfJ"/>
    <property type="match status" value="1"/>
</dbReference>
<feature type="non-terminal residue" evidence="1">
    <location>
        <position position="1"/>
    </location>
</feature>
<dbReference type="InterPro" id="IPR014229">
    <property type="entry name" value="Spore_YtfJ"/>
</dbReference>
<dbReference type="PANTHER" id="PTHR39162">
    <property type="entry name" value="GLL3345 PROTEIN"/>
    <property type="match status" value="1"/>
</dbReference>
<name>X1T1M0_9ZZZZ</name>
<dbReference type="EMBL" id="BARW01017134">
    <property type="protein sequence ID" value="GAI99232.1"/>
    <property type="molecule type" value="Genomic_DNA"/>
</dbReference>
<dbReference type="AlphaFoldDB" id="X1T1M0"/>
<evidence type="ECO:0000313" key="1">
    <source>
        <dbReference type="EMBL" id="GAI99232.1"/>
    </source>
</evidence>